<evidence type="ECO:0000313" key="4">
    <source>
        <dbReference type="EMBL" id="SFL75154.1"/>
    </source>
</evidence>
<dbReference type="PROSITE" id="PS51197">
    <property type="entry name" value="HTH_RRF2_2"/>
    <property type="match status" value="1"/>
</dbReference>
<dbReference type="RefSeq" id="WP_091483142.1">
    <property type="nucleotide sequence ID" value="NZ_FOTR01000003.1"/>
</dbReference>
<name>A0A1I4K8U4_9BACI</name>
<proteinExistence type="predicted"/>
<dbReference type="InterPro" id="IPR036388">
    <property type="entry name" value="WH-like_DNA-bd_sf"/>
</dbReference>
<keyword evidence="1" id="KW-0238">DNA-binding</keyword>
<dbReference type="InterPro" id="IPR036390">
    <property type="entry name" value="WH_DNA-bd_sf"/>
</dbReference>
<keyword evidence="5" id="KW-1185">Reference proteome</keyword>
<reference evidence="5" key="1">
    <citation type="submission" date="2016-10" db="EMBL/GenBank/DDBJ databases">
        <authorList>
            <person name="Varghese N."/>
            <person name="Submissions S."/>
        </authorList>
    </citation>
    <scope>NUCLEOTIDE SEQUENCE [LARGE SCALE GENOMIC DNA]</scope>
    <source>
        <strain evidence="5">CGMCC 1.4250</strain>
    </source>
</reference>
<dbReference type="STRING" id="334253.SAMN04487943_103428"/>
<dbReference type="EMBL" id="FOTR01000003">
    <property type="protein sequence ID" value="SFL75154.1"/>
    <property type="molecule type" value="Genomic_DNA"/>
</dbReference>
<sequence>MRLKKYTDFALRVLIYTGTSERKVSIKEISDTFYISTEHIRKVVHQLSVQGYINTTRGRNGGILLMNDPIEINIGEVIRLMENDFYLVECFDGDHNQCVITPACKLRSVVGEAMRAFFEVLNQYTLADLIENKDDLRALMDITEEQS</sequence>
<dbReference type="GO" id="GO:0003677">
    <property type="term" value="F:DNA binding"/>
    <property type="evidence" value="ECO:0007669"/>
    <property type="project" value="UniProtKB-KW"/>
</dbReference>
<dbReference type="NCBIfam" id="TIGR00738">
    <property type="entry name" value="rrf2_super"/>
    <property type="match status" value="1"/>
</dbReference>
<dbReference type="GO" id="GO:0005829">
    <property type="term" value="C:cytosol"/>
    <property type="evidence" value="ECO:0007669"/>
    <property type="project" value="TreeGrafter"/>
</dbReference>
<dbReference type="Pfam" id="PF02082">
    <property type="entry name" value="Rrf2"/>
    <property type="match status" value="1"/>
</dbReference>
<protein>
    <recommendedName>
        <fullName evidence="3">HTH-type transcriptional regulator NsrR</fullName>
    </recommendedName>
</protein>
<dbReference type="PANTHER" id="PTHR33221">
    <property type="entry name" value="WINGED HELIX-TURN-HELIX TRANSCRIPTIONAL REGULATOR, RRF2 FAMILY"/>
    <property type="match status" value="1"/>
</dbReference>
<dbReference type="Gene3D" id="1.10.10.10">
    <property type="entry name" value="Winged helix-like DNA-binding domain superfamily/Winged helix DNA-binding domain"/>
    <property type="match status" value="1"/>
</dbReference>
<evidence type="ECO:0000313" key="5">
    <source>
        <dbReference type="Proteomes" id="UP000198565"/>
    </source>
</evidence>
<evidence type="ECO:0000256" key="1">
    <source>
        <dbReference type="ARBA" id="ARBA00023125"/>
    </source>
</evidence>
<dbReference type="PANTHER" id="PTHR33221:SF4">
    <property type="entry name" value="HTH-TYPE TRANSCRIPTIONAL REPRESSOR NSRR"/>
    <property type="match status" value="1"/>
</dbReference>
<accession>A0A1I4K8U4</accession>
<gene>
    <name evidence="4" type="ORF">SAMN04487943_103428</name>
</gene>
<dbReference type="OrthoDB" id="9795923at2"/>
<comment type="cofactor">
    <cofactor evidence="2">
        <name>[2Fe-2S] cluster</name>
        <dbReference type="ChEBI" id="CHEBI:190135"/>
    </cofactor>
</comment>
<dbReference type="PROSITE" id="PS01332">
    <property type="entry name" value="HTH_RRF2_1"/>
    <property type="match status" value="1"/>
</dbReference>
<evidence type="ECO:0000256" key="3">
    <source>
        <dbReference type="ARBA" id="ARBA00040173"/>
    </source>
</evidence>
<dbReference type="InterPro" id="IPR030489">
    <property type="entry name" value="TR_Rrf2-type_CS"/>
</dbReference>
<dbReference type="SUPFAM" id="SSF46785">
    <property type="entry name" value="Winged helix' DNA-binding domain"/>
    <property type="match status" value="1"/>
</dbReference>
<dbReference type="GO" id="GO:0003700">
    <property type="term" value="F:DNA-binding transcription factor activity"/>
    <property type="evidence" value="ECO:0007669"/>
    <property type="project" value="TreeGrafter"/>
</dbReference>
<dbReference type="Proteomes" id="UP000198565">
    <property type="component" value="Unassembled WGS sequence"/>
</dbReference>
<evidence type="ECO:0000256" key="2">
    <source>
        <dbReference type="ARBA" id="ARBA00034078"/>
    </source>
</evidence>
<dbReference type="InterPro" id="IPR000944">
    <property type="entry name" value="Tscrpt_reg_Rrf2"/>
</dbReference>
<organism evidence="4 5">
    <name type="scientific">Gracilibacillus orientalis</name>
    <dbReference type="NCBI Taxonomy" id="334253"/>
    <lineage>
        <taxon>Bacteria</taxon>
        <taxon>Bacillati</taxon>
        <taxon>Bacillota</taxon>
        <taxon>Bacilli</taxon>
        <taxon>Bacillales</taxon>
        <taxon>Bacillaceae</taxon>
        <taxon>Gracilibacillus</taxon>
    </lineage>
</organism>
<dbReference type="AlphaFoldDB" id="A0A1I4K8U4"/>